<comment type="miscellaneous">
    <text evidence="6">The active site is a conserved redox-active cysteine residue, the peroxidatic cysteine (C(P)), which makes the nucleophilic attack on the peroxide substrate. The peroxide oxidizes the C(P)-SH to cysteine sulfenic acid (C(P)-SOH), which then reacts with another cysteine residue, the resolving cysteine (C(R)), to form a disulfide bridge. The disulfide is subsequently reduced by an appropriate electron donor to complete the catalytic cycle. In this atypical 2-Cys peroxiredoxin, C(R) is present in the same subunit to form an intramolecular disulfide. The disulfide is subsequently reduced by thioredoxin.</text>
</comment>
<feature type="signal peptide" evidence="7">
    <location>
        <begin position="1"/>
        <end position="17"/>
    </location>
</feature>
<protein>
    <recommendedName>
        <fullName evidence="6">Thiol peroxidase</fullName>
        <shortName evidence="6">Tpx</shortName>
        <ecNumber evidence="6">1.11.1.24</ecNumber>
    </recommendedName>
    <alternativeName>
        <fullName evidence="6">Peroxiredoxin tpx</fullName>
        <shortName evidence="6">Prx</shortName>
    </alternativeName>
    <alternativeName>
        <fullName evidence="6">Thioredoxin peroxidase</fullName>
    </alternativeName>
    <alternativeName>
        <fullName evidence="6">Thioredoxin-dependent peroxiredoxin</fullName>
    </alternativeName>
</protein>
<accession>A0A0E2LS41</accession>
<keyword evidence="2 6" id="KW-0049">Antioxidant</keyword>
<dbReference type="PROSITE" id="PS01265">
    <property type="entry name" value="TPX"/>
    <property type="match status" value="1"/>
</dbReference>
<dbReference type="InterPro" id="IPR002065">
    <property type="entry name" value="TPX"/>
</dbReference>
<gene>
    <name evidence="6" type="primary">tpx</name>
    <name evidence="9" type="ORF">HMPREF1555_00569</name>
</gene>
<evidence type="ECO:0000256" key="7">
    <source>
        <dbReference type="SAM" id="SignalP"/>
    </source>
</evidence>
<dbReference type="Pfam" id="PF08534">
    <property type="entry name" value="Redoxin"/>
    <property type="match status" value="1"/>
</dbReference>
<dbReference type="GO" id="GO:0008379">
    <property type="term" value="F:thioredoxin peroxidase activity"/>
    <property type="evidence" value="ECO:0007669"/>
    <property type="project" value="UniProtKB-UniRule"/>
</dbReference>
<feature type="active site" description="Cysteine sulfenic acid (-SOH) intermediate" evidence="6">
    <location>
        <position position="76"/>
    </location>
</feature>
<dbReference type="EMBL" id="AWUW01000034">
    <property type="protein sequence ID" value="ERJ68087.1"/>
    <property type="molecule type" value="Genomic_DNA"/>
</dbReference>
<evidence type="ECO:0000256" key="4">
    <source>
        <dbReference type="ARBA" id="ARBA00023157"/>
    </source>
</evidence>
<dbReference type="InterPro" id="IPR013740">
    <property type="entry name" value="Redoxin"/>
</dbReference>
<dbReference type="Proteomes" id="UP000016630">
    <property type="component" value="Unassembled WGS sequence"/>
</dbReference>
<keyword evidence="4 6" id="KW-1015">Disulfide bond</keyword>
<evidence type="ECO:0000313" key="10">
    <source>
        <dbReference type="Proteomes" id="UP000016630"/>
    </source>
</evidence>
<evidence type="ECO:0000256" key="1">
    <source>
        <dbReference type="ARBA" id="ARBA00022559"/>
    </source>
</evidence>
<dbReference type="InterPro" id="IPR013766">
    <property type="entry name" value="Thioredoxin_domain"/>
</dbReference>
<feature type="chain" id="PRO_5002398644" description="Thiol peroxidase" evidence="7">
    <location>
        <begin position="18"/>
        <end position="182"/>
    </location>
</feature>
<dbReference type="PROSITE" id="PS51352">
    <property type="entry name" value="THIOREDOXIN_2"/>
    <property type="match status" value="1"/>
</dbReference>
<keyword evidence="5 6" id="KW-0676">Redox-active center</keyword>
<evidence type="ECO:0000256" key="6">
    <source>
        <dbReference type="HAMAP-Rule" id="MF_00269"/>
    </source>
</evidence>
<dbReference type="Gene3D" id="3.40.30.10">
    <property type="entry name" value="Glutaredoxin"/>
    <property type="match status" value="1"/>
</dbReference>
<name>A0A0E2LS41_PORGN</name>
<organism evidence="9 10">
    <name type="scientific">Porphyromonas gingivalis F0570</name>
    <dbReference type="NCBI Taxonomy" id="1227271"/>
    <lineage>
        <taxon>Bacteria</taxon>
        <taxon>Pseudomonadati</taxon>
        <taxon>Bacteroidota</taxon>
        <taxon>Bacteroidia</taxon>
        <taxon>Bacteroidales</taxon>
        <taxon>Porphyromonadaceae</taxon>
        <taxon>Porphyromonas</taxon>
    </lineage>
</organism>
<dbReference type="SUPFAM" id="SSF52833">
    <property type="entry name" value="Thioredoxin-like"/>
    <property type="match status" value="1"/>
</dbReference>
<sequence>MITMSLKIFLTALSVMATVTLQGKININTNGQLPGVGSVAPDFKAVRADLSEVSLSEFKGKRVVINIFPSIDTGVCAASVRRFNQEASSLDNTVVLCLSKDLPFAQARFCGAEGLDKVITVSAFRCDCFEKGYGLLMTDGPLKGLLARAVVVVDENGKIIYEELVPEITQEPNYEAAIAALK</sequence>
<dbReference type="InterPro" id="IPR036249">
    <property type="entry name" value="Thioredoxin-like_sf"/>
</dbReference>
<comment type="similarity">
    <text evidence="6">Belongs to the peroxiredoxin family. Tpx subfamily.</text>
</comment>
<dbReference type="HAMAP" id="MF_00269">
    <property type="entry name" value="Tpx"/>
    <property type="match status" value="1"/>
</dbReference>
<feature type="disulfide bond" description="Redox-active" evidence="6">
    <location>
        <begin position="76"/>
        <end position="110"/>
    </location>
</feature>
<comment type="subunit">
    <text evidence="6">Homodimer.</text>
</comment>
<dbReference type="PANTHER" id="PTHR43110">
    <property type="entry name" value="THIOL PEROXIDASE"/>
    <property type="match status" value="1"/>
</dbReference>
<dbReference type="EC" id="1.11.1.24" evidence="6"/>
<comment type="caution">
    <text evidence="9">The sequence shown here is derived from an EMBL/GenBank/DDBJ whole genome shotgun (WGS) entry which is preliminary data.</text>
</comment>
<proteinExistence type="inferred from homology"/>
<dbReference type="CDD" id="cd03014">
    <property type="entry name" value="PRX_Atyp2cys"/>
    <property type="match status" value="1"/>
</dbReference>
<dbReference type="PANTHER" id="PTHR43110:SF1">
    <property type="entry name" value="THIOL PEROXIDASE"/>
    <property type="match status" value="1"/>
</dbReference>
<evidence type="ECO:0000259" key="8">
    <source>
        <dbReference type="PROSITE" id="PS51352"/>
    </source>
</evidence>
<comment type="function">
    <text evidence="6">Thiol-specific peroxidase that catalyzes the reduction of hydrogen peroxide and organic hydroperoxides to water and alcohols, respectively. Plays a role in cell protection against oxidative stress by detoxifying peroxides.</text>
</comment>
<reference evidence="9 10" key="1">
    <citation type="submission" date="2013-06" db="EMBL/GenBank/DDBJ databases">
        <authorList>
            <person name="Weinstock G."/>
            <person name="Sodergren E."/>
            <person name="Lobos E.A."/>
            <person name="Fulton L."/>
            <person name="Fulton R."/>
            <person name="Courtney L."/>
            <person name="Fronick C."/>
            <person name="O'Laughlin M."/>
            <person name="Godfrey J."/>
            <person name="Wilson R.M."/>
            <person name="Miner T."/>
            <person name="Farmer C."/>
            <person name="Delehaunty K."/>
            <person name="Cordes M."/>
            <person name="Minx P."/>
            <person name="Tomlinson C."/>
            <person name="Chen J."/>
            <person name="Wollam A."/>
            <person name="Pepin K.H."/>
            <person name="Bhonagiri V."/>
            <person name="Zhang X."/>
            <person name="Warren W."/>
            <person name="Mitreva M."/>
            <person name="Mardis E.R."/>
            <person name="Wilson R.K."/>
        </authorList>
    </citation>
    <scope>NUCLEOTIDE SEQUENCE [LARGE SCALE GENOMIC DNA]</scope>
    <source>
        <strain evidence="9 10">F0570</strain>
    </source>
</reference>
<dbReference type="InterPro" id="IPR050455">
    <property type="entry name" value="Tpx_Peroxidase_subfamily"/>
</dbReference>
<comment type="catalytic activity">
    <reaction evidence="6">
        <text>a hydroperoxide + [thioredoxin]-dithiol = an alcohol + [thioredoxin]-disulfide + H2O</text>
        <dbReference type="Rhea" id="RHEA:62620"/>
        <dbReference type="Rhea" id="RHEA-COMP:10698"/>
        <dbReference type="Rhea" id="RHEA-COMP:10700"/>
        <dbReference type="ChEBI" id="CHEBI:15377"/>
        <dbReference type="ChEBI" id="CHEBI:29950"/>
        <dbReference type="ChEBI" id="CHEBI:30879"/>
        <dbReference type="ChEBI" id="CHEBI:35924"/>
        <dbReference type="ChEBI" id="CHEBI:50058"/>
        <dbReference type="EC" id="1.11.1.24"/>
    </reaction>
</comment>
<dbReference type="AlphaFoldDB" id="A0A0E2LS41"/>
<keyword evidence="3 6" id="KW-0560">Oxidoreductase</keyword>
<evidence type="ECO:0000313" key="9">
    <source>
        <dbReference type="EMBL" id="ERJ68087.1"/>
    </source>
</evidence>
<evidence type="ECO:0000256" key="2">
    <source>
        <dbReference type="ARBA" id="ARBA00022862"/>
    </source>
</evidence>
<dbReference type="PATRIC" id="fig|1227271.3.peg.509"/>
<feature type="domain" description="Thioredoxin" evidence="8">
    <location>
        <begin position="34"/>
        <end position="182"/>
    </location>
</feature>
<keyword evidence="1 6" id="KW-0575">Peroxidase</keyword>
<dbReference type="HOGENOM" id="CLU_042529_12_2_10"/>
<dbReference type="InterPro" id="IPR018219">
    <property type="entry name" value="Tpx_CS"/>
</dbReference>
<evidence type="ECO:0000256" key="5">
    <source>
        <dbReference type="ARBA" id="ARBA00023284"/>
    </source>
</evidence>
<dbReference type="NCBIfam" id="NF001808">
    <property type="entry name" value="PRK00522.1"/>
    <property type="match status" value="1"/>
</dbReference>
<evidence type="ECO:0000256" key="3">
    <source>
        <dbReference type="ARBA" id="ARBA00023002"/>
    </source>
</evidence>
<keyword evidence="7" id="KW-0732">Signal</keyword>